<organism evidence="1 2">
    <name type="scientific">Lacipirellula parvula</name>
    <dbReference type="NCBI Taxonomy" id="2650471"/>
    <lineage>
        <taxon>Bacteria</taxon>
        <taxon>Pseudomonadati</taxon>
        <taxon>Planctomycetota</taxon>
        <taxon>Planctomycetia</taxon>
        <taxon>Pirellulales</taxon>
        <taxon>Lacipirellulaceae</taxon>
        <taxon>Lacipirellula</taxon>
    </lineage>
</organism>
<dbReference type="RefSeq" id="WP_152101019.1">
    <property type="nucleotide sequence ID" value="NZ_AP021861.1"/>
</dbReference>
<protein>
    <submittedName>
        <fullName evidence="1">Uncharacterized protein</fullName>
    </submittedName>
</protein>
<dbReference type="Proteomes" id="UP000326837">
    <property type="component" value="Chromosome"/>
</dbReference>
<accession>A0A5K7XGX9</accession>
<sequence length="60" mass="6729">MASSNQALDEVRQRLKVRGDTFLDSDGEALFRELKAIAANDAEAAKAVKEIEHRRSEKIE</sequence>
<evidence type="ECO:0000313" key="2">
    <source>
        <dbReference type="Proteomes" id="UP000326837"/>
    </source>
</evidence>
<reference evidence="2" key="1">
    <citation type="submission" date="2019-10" db="EMBL/GenBank/DDBJ databases">
        <title>Lacipirellula parvula gen. nov., sp. nov., representing a lineage of planctomycetes widespread in freshwater anoxic habitats, and description of the family Lacipirellulaceae.</title>
        <authorList>
            <person name="Dedysh S.N."/>
            <person name="Kulichevskaya I.S."/>
            <person name="Beletsky A.V."/>
            <person name="Rakitin A.L."/>
            <person name="Mardanov A.V."/>
            <person name="Ivanova A.A."/>
            <person name="Saltykova V.X."/>
            <person name="Rijpstra W.I.C."/>
            <person name="Sinninghe Damste J.S."/>
            <person name="Ravin N.V."/>
        </authorList>
    </citation>
    <scope>NUCLEOTIDE SEQUENCE [LARGE SCALE GENOMIC DNA]</scope>
    <source>
        <strain evidence="2">PX69</strain>
    </source>
</reference>
<evidence type="ECO:0000313" key="1">
    <source>
        <dbReference type="EMBL" id="BBO35698.1"/>
    </source>
</evidence>
<keyword evidence="2" id="KW-1185">Reference proteome</keyword>
<dbReference type="KEGG" id="lpav:PLANPX_5310"/>
<dbReference type="EMBL" id="AP021861">
    <property type="protein sequence ID" value="BBO35698.1"/>
    <property type="molecule type" value="Genomic_DNA"/>
</dbReference>
<proteinExistence type="predicted"/>
<gene>
    <name evidence="1" type="ORF">PLANPX_5310</name>
</gene>
<name>A0A5K7XGX9_9BACT</name>
<dbReference type="AlphaFoldDB" id="A0A5K7XGX9"/>